<dbReference type="EMBL" id="MJBI02000009">
    <property type="protein sequence ID" value="RAI79298.1"/>
    <property type="molecule type" value="Genomic_DNA"/>
</dbReference>
<reference evidence="1 2" key="1">
    <citation type="journal article" date="2018" name="Front. Microbiol.">
        <title>Description and Comparative Genomics of Macrococcus caseolyticus subsp. hominis subsp. nov., Macrococcus goetzii sp. nov., Macrococcus epidermidis sp. nov., and Macrococcus bohemicus sp. nov., Novel Macrococci From Human Clinical Material With Virulence Potential and Suspected Uptake of Foreign DNA by Natural Transformation.</title>
        <authorList>
            <person name="Maslanova I."/>
            <person name="Wertheimer Z."/>
            <person name="Sedlacek I."/>
            <person name="Svec P."/>
            <person name="Indrakova A."/>
            <person name="Kovarovic V."/>
            <person name="Schumann P."/>
            <person name="Sproer C."/>
            <person name="Kralova S."/>
            <person name="Sedo O."/>
            <person name="Kristofova L."/>
            <person name="Vrbovska V."/>
            <person name="Fuzik T."/>
            <person name="Petras P."/>
            <person name="Zdrahal Z."/>
            <person name="Ruzickova V."/>
            <person name="Doskar J."/>
            <person name="Pantucek R."/>
        </authorList>
    </citation>
    <scope>NUCLEOTIDE SEQUENCE [LARGE SCALE GENOMIC DNA]</scope>
    <source>
        <strain evidence="1 2">CCM 4927</strain>
    </source>
</reference>
<protein>
    <submittedName>
        <fullName evidence="1">Uncharacterized protein</fullName>
    </submittedName>
</protein>
<dbReference type="RefSeq" id="WP_099576873.1">
    <property type="nucleotide sequence ID" value="NZ_MJBI02000009.1"/>
</dbReference>
<keyword evidence="2" id="KW-1185">Reference proteome</keyword>
<sequence>MNVDKAKAKVLEGIYVYAEILVKHKGATLERDNLDSLVKAYAVLNNQQDEIDFKKTLKETFNL</sequence>
<evidence type="ECO:0000313" key="2">
    <source>
        <dbReference type="Proteomes" id="UP000229523"/>
    </source>
</evidence>
<gene>
    <name evidence="1" type="ORF">BFS35_012115</name>
</gene>
<dbReference type="AlphaFoldDB" id="A0A2G5NV72"/>
<organism evidence="1 2">
    <name type="scientific">Macrococcoides goetzii</name>
    <dbReference type="NCBI Taxonomy" id="1891097"/>
    <lineage>
        <taxon>Bacteria</taxon>
        <taxon>Bacillati</taxon>
        <taxon>Bacillota</taxon>
        <taxon>Bacilli</taxon>
        <taxon>Bacillales</taxon>
        <taxon>Staphylococcaceae</taxon>
        <taxon>Macrococcoides</taxon>
    </lineage>
</organism>
<proteinExistence type="predicted"/>
<accession>A0A2G5NV72</accession>
<name>A0A2G5NV72_9STAP</name>
<dbReference type="Proteomes" id="UP000229523">
    <property type="component" value="Unassembled WGS sequence"/>
</dbReference>
<comment type="caution">
    <text evidence="1">The sequence shown here is derived from an EMBL/GenBank/DDBJ whole genome shotgun (WGS) entry which is preliminary data.</text>
</comment>
<evidence type="ECO:0000313" key="1">
    <source>
        <dbReference type="EMBL" id="RAI79298.1"/>
    </source>
</evidence>